<dbReference type="Pfam" id="PF00780">
    <property type="entry name" value="CNH"/>
    <property type="match status" value="1"/>
</dbReference>
<evidence type="ECO:0000313" key="3">
    <source>
        <dbReference type="Proteomes" id="UP000001593"/>
    </source>
</evidence>
<dbReference type="InParanoid" id="A7RHW0"/>
<dbReference type="SMART" id="SM00036">
    <property type="entry name" value="CNH"/>
    <property type="match status" value="1"/>
</dbReference>
<evidence type="ECO:0000313" key="2">
    <source>
        <dbReference type="EMBL" id="EDO49046.1"/>
    </source>
</evidence>
<name>A7RHW0_NEMVE</name>
<dbReference type="GO" id="GO:0035556">
    <property type="term" value="P:intracellular signal transduction"/>
    <property type="evidence" value="ECO:0000318"/>
    <property type="project" value="GO_Central"/>
</dbReference>
<sequence length="354" mass="40087">CFSKIFNECPLHIYCTATWVNPSSHCKHILIGAEEGIYSLNISDHVHDMEMEQISSKKCTWLAVIQHIMVSITVFVVVEGTPPCVFMHNLVSLHDKSQTFFVTMARNTNIFNERVFLSRGIVYTQRITETRGCLKCCVVNNPYNSQLYLCVALPQNVLLMQWYEPLEKFMKVNMFQVDLPSPLTLFETVVMPDIDYPLICVGVRENADLPYSFDLVNLNSTSNWYTEHNEGVKLAVDTFDQLEKETILICSDNTIRFVNLEGKPKQTKRGVAEIRFDVKPDSVVCLQGSVLGFHKHGLQGRSLLTGQVSVEMNDPKRTFRLLGADSIAVVESRLTSEPDGPCNLYILASTPKNH</sequence>
<feature type="domain" description="CNH" evidence="1">
    <location>
        <begin position="10"/>
        <end position="327"/>
    </location>
</feature>
<dbReference type="eggNOG" id="KOG0576">
    <property type="taxonomic scope" value="Eukaryota"/>
</dbReference>
<proteinExistence type="predicted"/>
<reference evidence="2 3" key="1">
    <citation type="journal article" date="2007" name="Science">
        <title>Sea anemone genome reveals ancestral eumetazoan gene repertoire and genomic organization.</title>
        <authorList>
            <person name="Putnam N.H."/>
            <person name="Srivastava M."/>
            <person name="Hellsten U."/>
            <person name="Dirks B."/>
            <person name="Chapman J."/>
            <person name="Salamov A."/>
            <person name="Terry A."/>
            <person name="Shapiro H."/>
            <person name="Lindquist E."/>
            <person name="Kapitonov V.V."/>
            <person name="Jurka J."/>
            <person name="Genikhovich G."/>
            <person name="Grigoriev I.V."/>
            <person name="Lucas S.M."/>
            <person name="Steele R.E."/>
            <person name="Finnerty J.R."/>
            <person name="Technau U."/>
            <person name="Martindale M.Q."/>
            <person name="Rokhsar D.S."/>
        </authorList>
    </citation>
    <scope>NUCLEOTIDE SEQUENCE [LARGE SCALE GENOMIC DNA]</scope>
    <source>
        <strain evidence="3">CH2 X CH6</strain>
    </source>
</reference>
<gene>
    <name evidence="2" type="ORF">NEMVEDRAFT_v1g81874</name>
</gene>
<dbReference type="PhylomeDB" id="A7RHW0"/>
<dbReference type="EMBL" id="DS469511">
    <property type="protein sequence ID" value="EDO49046.1"/>
    <property type="molecule type" value="Genomic_DNA"/>
</dbReference>
<accession>A7RHW0</accession>
<dbReference type="HOGENOM" id="CLU_039944_0_0_1"/>
<dbReference type="GO" id="GO:0004674">
    <property type="term" value="F:protein serine/threonine kinase activity"/>
    <property type="evidence" value="ECO:0000318"/>
    <property type="project" value="GO_Central"/>
</dbReference>
<evidence type="ECO:0000259" key="1">
    <source>
        <dbReference type="PROSITE" id="PS50219"/>
    </source>
</evidence>
<keyword evidence="3" id="KW-1185">Reference proteome</keyword>
<dbReference type="AlphaFoldDB" id="A7RHW0"/>
<dbReference type="OMA" id="ARNTNIF"/>
<dbReference type="Proteomes" id="UP000001593">
    <property type="component" value="Unassembled WGS sequence"/>
</dbReference>
<organism evidence="2 3">
    <name type="scientific">Nematostella vectensis</name>
    <name type="common">Starlet sea anemone</name>
    <dbReference type="NCBI Taxonomy" id="45351"/>
    <lineage>
        <taxon>Eukaryota</taxon>
        <taxon>Metazoa</taxon>
        <taxon>Cnidaria</taxon>
        <taxon>Anthozoa</taxon>
        <taxon>Hexacorallia</taxon>
        <taxon>Actiniaria</taxon>
        <taxon>Edwardsiidae</taxon>
        <taxon>Nematostella</taxon>
    </lineage>
</organism>
<feature type="non-terminal residue" evidence="2">
    <location>
        <position position="354"/>
    </location>
</feature>
<dbReference type="PROSITE" id="PS50219">
    <property type="entry name" value="CNH"/>
    <property type="match status" value="1"/>
</dbReference>
<protein>
    <recommendedName>
        <fullName evidence="1">CNH domain-containing protein</fullName>
    </recommendedName>
</protein>
<dbReference type="InterPro" id="IPR001180">
    <property type="entry name" value="CNH_dom"/>
</dbReference>
<dbReference type="GO" id="GO:0005737">
    <property type="term" value="C:cytoplasm"/>
    <property type="evidence" value="ECO:0000318"/>
    <property type="project" value="GO_Central"/>
</dbReference>
<dbReference type="STRING" id="45351.A7RHW0"/>